<evidence type="ECO:0000256" key="2">
    <source>
        <dbReference type="ARBA" id="ARBA00005641"/>
    </source>
</evidence>
<dbReference type="EC" id="3.2.1.4" evidence="3"/>
<keyword evidence="6" id="KW-0136">Cellulose degradation</keyword>
<accession>A0A6A6RDW1</accession>
<dbReference type="PANTHER" id="PTHR34142">
    <property type="entry name" value="ENDO-BETA-1,4-GLUCANASE A"/>
    <property type="match status" value="1"/>
</dbReference>
<dbReference type="PANTHER" id="PTHR34142:SF5">
    <property type="entry name" value="CBM1 DOMAIN-CONTAINING PROTEIN"/>
    <property type="match status" value="1"/>
</dbReference>
<dbReference type="SUPFAM" id="SSF51445">
    <property type="entry name" value="(Trans)glycosidases"/>
    <property type="match status" value="1"/>
</dbReference>
<dbReference type="InterPro" id="IPR018087">
    <property type="entry name" value="Glyco_hydro_5_CS"/>
</dbReference>
<evidence type="ECO:0000256" key="10">
    <source>
        <dbReference type="ARBA" id="ARBA00023326"/>
    </source>
</evidence>
<evidence type="ECO:0000256" key="9">
    <source>
        <dbReference type="ARBA" id="ARBA00023295"/>
    </source>
</evidence>
<evidence type="ECO:0000256" key="14">
    <source>
        <dbReference type="SAM" id="SignalP"/>
    </source>
</evidence>
<evidence type="ECO:0000256" key="6">
    <source>
        <dbReference type="ARBA" id="ARBA00023001"/>
    </source>
</evidence>
<keyword evidence="10" id="KW-0624">Polysaccharide degradation</keyword>
<gene>
    <name evidence="16" type="ORF">BU16DRAFT_534554</name>
</gene>
<organism evidence="16 17">
    <name type="scientific">Lophium mytilinum</name>
    <dbReference type="NCBI Taxonomy" id="390894"/>
    <lineage>
        <taxon>Eukaryota</taxon>
        <taxon>Fungi</taxon>
        <taxon>Dikarya</taxon>
        <taxon>Ascomycota</taxon>
        <taxon>Pezizomycotina</taxon>
        <taxon>Dothideomycetes</taxon>
        <taxon>Pleosporomycetidae</taxon>
        <taxon>Mytilinidiales</taxon>
        <taxon>Mytilinidiaceae</taxon>
        <taxon>Lophium</taxon>
    </lineage>
</organism>
<dbReference type="OrthoDB" id="5823761at2759"/>
<dbReference type="Pfam" id="PF00150">
    <property type="entry name" value="Cellulase"/>
    <property type="match status" value="1"/>
</dbReference>
<dbReference type="Gene3D" id="3.20.20.80">
    <property type="entry name" value="Glycosidases"/>
    <property type="match status" value="1"/>
</dbReference>
<name>A0A6A6RDW1_9PEZI</name>
<keyword evidence="8" id="KW-0873">Pyrrolidone carboxylic acid</keyword>
<dbReference type="AlphaFoldDB" id="A0A6A6RDW1"/>
<evidence type="ECO:0000256" key="5">
    <source>
        <dbReference type="ARBA" id="ARBA00022801"/>
    </source>
</evidence>
<keyword evidence="5 13" id="KW-0378">Hydrolase</keyword>
<evidence type="ECO:0000256" key="11">
    <source>
        <dbReference type="ARBA" id="ARBA00059691"/>
    </source>
</evidence>
<evidence type="ECO:0000313" key="16">
    <source>
        <dbReference type="EMBL" id="KAF2501930.1"/>
    </source>
</evidence>
<evidence type="ECO:0000256" key="3">
    <source>
        <dbReference type="ARBA" id="ARBA00012601"/>
    </source>
</evidence>
<dbReference type="FunFam" id="3.20.20.80:FF:000124">
    <property type="entry name" value="Exported cellulase"/>
    <property type="match status" value="1"/>
</dbReference>
<comment type="similarity">
    <text evidence="2 13">Belongs to the glycosyl hydrolase 5 (cellulase A) family.</text>
</comment>
<evidence type="ECO:0000313" key="17">
    <source>
        <dbReference type="Proteomes" id="UP000799750"/>
    </source>
</evidence>
<feature type="signal peptide" evidence="14">
    <location>
        <begin position="1"/>
        <end position="22"/>
    </location>
</feature>
<dbReference type="PROSITE" id="PS00659">
    <property type="entry name" value="GLYCOSYL_HYDROL_F5"/>
    <property type="match status" value="1"/>
</dbReference>
<sequence length="350" mass="37354">MGFILRAGVLFTALLLLPFASCIPASVRRLTGTVTYGGINIAGFEFGCDDSGNCDPAKATPPGQSGIDQMNHFTSKGLNAFRLPVSWQYLTSSIGSPVDASRIAAYNKLVQGCLNSGAEMCIIDLHNYARWNGKTIGQSAPSGPTDEQFAELWRQIAAKYKTQSRVAFGIMNEPHNLNMETWVNTAQAAVTAIRKTGATSNIILLPGTNHQAAGGFGKRSGGLAAVKNADGSKTNLIFDVHQYLDSDSTGTHASCTTNGIQGSFAPLTAWARKQKRQVFLSEIGGGSNDSSCIQYLSQTLSYLNDNSDVFLGWTTWGAGSFKQSYVLSETPNGDSDVPLVAQCIIPSFVK</sequence>
<dbReference type="Proteomes" id="UP000799750">
    <property type="component" value="Unassembled WGS sequence"/>
</dbReference>
<keyword evidence="7" id="KW-0119">Carbohydrate metabolism</keyword>
<dbReference type="InterPro" id="IPR001547">
    <property type="entry name" value="Glyco_hydro_5"/>
</dbReference>
<dbReference type="GO" id="GO:0008810">
    <property type="term" value="F:cellulase activity"/>
    <property type="evidence" value="ECO:0007669"/>
    <property type="project" value="UniProtKB-EC"/>
</dbReference>
<keyword evidence="17" id="KW-1185">Reference proteome</keyword>
<comment type="catalytic activity">
    <reaction evidence="1">
        <text>Endohydrolysis of (1-&gt;4)-beta-D-glucosidic linkages in cellulose, lichenin and cereal beta-D-glucans.</text>
        <dbReference type="EC" id="3.2.1.4"/>
    </reaction>
</comment>
<evidence type="ECO:0000259" key="15">
    <source>
        <dbReference type="Pfam" id="PF00150"/>
    </source>
</evidence>
<evidence type="ECO:0000256" key="13">
    <source>
        <dbReference type="RuleBase" id="RU361153"/>
    </source>
</evidence>
<keyword evidence="9 13" id="KW-0326">Glycosidase</keyword>
<keyword evidence="4 14" id="KW-0732">Signal</keyword>
<dbReference type="EMBL" id="MU004182">
    <property type="protein sequence ID" value="KAF2501930.1"/>
    <property type="molecule type" value="Genomic_DNA"/>
</dbReference>
<comment type="function">
    <text evidence="11">Endoglucanase (EG) that cleaves the internal beta-1,4-glucosidic bonds in cellulose. The degradation of cellulose involves an interplay between different cellulolytic enzymes. Hydrolysis starts with EGs, which cut internal glycosidic linkages to reduce the polymerization degree of the substrate and creates new chain ends for exocellobiohydrolases (CBHs). The CBH release the disaccharide cellobiose from the non-reducing end of the cellulose polymer chain. Finally, beta-1,4-glucosidases hydrolyze the cellobiose and other short cello-oligosaccharides into glucose units.</text>
</comment>
<feature type="chain" id="PRO_5025349698" description="Endoglucanase EG-II" evidence="14">
    <location>
        <begin position="23"/>
        <end position="350"/>
    </location>
</feature>
<evidence type="ECO:0000256" key="1">
    <source>
        <dbReference type="ARBA" id="ARBA00000966"/>
    </source>
</evidence>
<proteinExistence type="inferred from homology"/>
<dbReference type="InterPro" id="IPR017853">
    <property type="entry name" value="GH"/>
</dbReference>
<evidence type="ECO:0000256" key="7">
    <source>
        <dbReference type="ARBA" id="ARBA00023277"/>
    </source>
</evidence>
<dbReference type="GO" id="GO:0030245">
    <property type="term" value="P:cellulose catabolic process"/>
    <property type="evidence" value="ECO:0007669"/>
    <property type="project" value="UniProtKB-KW"/>
</dbReference>
<evidence type="ECO:0000256" key="12">
    <source>
        <dbReference type="ARBA" id="ARBA00074271"/>
    </source>
</evidence>
<protein>
    <recommendedName>
        <fullName evidence="12">Endoglucanase EG-II</fullName>
        <ecNumber evidence="3">3.2.1.4</ecNumber>
    </recommendedName>
</protein>
<evidence type="ECO:0000256" key="8">
    <source>
        <dbReference type="ARBA" id="ARBA00023283"/>
    </source>
</evidence>
<evidence type="ECO:0000256" key="4">
    <source>
        <dbReference type="ARBA" id="ARBA00022729"/>
    </source>
</evidence>
<reference evidence="16" key="1">
    <citation type="journal article" date="2020" name="Stud. Mycol.">
        <title>101 Dothideomycetes genomes: a test case for predicting lifestyles and emergence of pathogens.</title>
        <authorList>
            <person name="Haridas S."/>
            <person name="Albert R."/>
            <person name="Binder M."/>
            <person name="Bloem J."/>
            <person name="Labutti K."/>
            <person name="Salamov A."/>
            <person name="Andreopoulos B."/>
            <person name="Baker S."/>
            <person name="Barry K."/>
            <person name="Bills G."/>
            <person name="Bluhm B."/>
            <person name="Cannon C."/>
            <person name="Castanera R."/>
            <person name="Culley D."/>
            <person name="Daum C."/>
            <person name="Ezra D."/>
            <person name="Gonzalez J."/>
            <person name="Henrissat B."/>
            <person name="Kuo A."/>
            <person name="Liang C."/>
            <person name="Lipzen A."/>
            <person name="Lutzoni F."/>
            <person name="Magnuson J."/>
            <person name="Mondo S."/>
            <person name="Nolan M."/>
            <person name="Ohm R."/>
            <person name="Pangilinan J."/>
            <person name="Park H.-J."/>
            <person name="Ramirez L."/>
            <person name="Alfaro M."/>
            <person name="Sun H."/>
            <person name="Tritt A."/>
            <person name="Yoshinaga Y."/>
            <person name="Zwiers L.-H."/>
            <person name="Turgeon B."/>
            <person name="Goodwin S."/>
            <person name="Spatafora J."/>
            <person name="Crous P."/>
            <person name="Grigoriev I."/>
        </authorList>
    </citation>
    <scope>NUCLEOTIDE SEQUENCE</scope>
    <source>
        <strain evidence="16">CBS 269.34</strain>
    </source>
</reference>
<feature type="domain" description="Glycoside hydrolase family 5" evidence="15">
    <location>
        <begin position="70"/>
        <end position="318"/>
    </location>
</feature>